<keyword evidence="8" id="KW-1185">Reference proteome</keyword>
<dbReference type="NCBIfam" id="TIGR02872">
    <property type="entry name" value="spore_ytvI"/>
    <property type="match status" value="1"/>
</dbReference>
<dbReference type="PANTHER" id="PTHR21716">
    <property type="entry name" value="TRANSMEMBRANE PROTEIN"/>
    <property type="match status" value="1"/>
</dbReference>
<evidence type="ECO:0000256" key="6">
    <source>
        <dbReference type="SAM" id="Phobius"/>
    </source>
</evidence>
<feature type="transmembrane region" description="Helical" evidence="6">
    <location>
        <begin position="6"/>
        <end position="35"/>
    </location>
</feature>
<evidence type="ECO:0000256" key="1">
    <source>
        <dbReference type="ARBA" id="ARBA00004141"/>
    </source>
</evidence>
<dbReference type="PANTHER" id="PTHR21716:SF68">
    <property type="entry name" value="TRANSPORT PROTEIN YTVI-RELATED"/>
    <property type="match status" value="1"/>
</dbReference>
<dbReference type="InterPro" id="IPR014227">
    <property type="entry name" value="YtvI-like"/>
</dbReference>
<comment type="similarity">
    <text evidence="2">Belongs to the autoinducer-2 exporter (AI-2E) (TC 2.A.86) family.</text>
</comment>
<keyword evidence="4 6" id="KW-1133">Transmembrane helix</keyword>
<dbReference type="GO" id="GO:0055085">
    <property type="term" value="P:transmembrane transport"/>
    <property type="evidence" value="ECO:0007669"/>
    <property type="project" value="TreeGrafter"/>
</dbReference>
<keyword evidence="5 6" id="KW-0472">Membrane</keyword>
<comment type="caution">
    <text evidence="7">The sequence shown here is derived from an EMBL/GenBank/DDBJ whole genome shotgun (WGS) entry which is preliminary data.</text>
</comment>
<evidence type="ECO:0000313" key="7">
    <source>
        <dbReference type="EMBL" id="RAK22472.1"/>
    </source>
</evidence>
<feature type="transmembrane region" description="Helical" evidence="6">
    <location>
        <begin position="142"/>
        <end position="166"/>
    </location>
</feature>
<evidence type="ECO:0000256" key="5">
    <source>
        <dbReference type="ARBA" id="ARBA00023136"/>
    </source>
</evidence>
<feature type="transmembrane region" description="Helical" evidence="6">
    <location>
        <begin position="267"/>
        <end position="285"/>
    </location>
</feature>
<comment type="subcellular location">
    <subcellularLocation>
        <location evidence="1">Membrane</location>
        <topology evidence="1">Multi-pass membrane protein</topology>
    </subcellularLocation>
</comment>
<feature type="transmembrane region" description="Helical" evidence="6">
    <location>
        <begin position="56"/>
        <end position="77"/>
    </location>
</feature>
<protein>
    <submittedName>
        <fullName evidence="7">Sporulation integral membrane protein YtvI</fullName>
    </submittedName>
</protein>
<gene>
    <name evidence="7" type="ORF">B0I26_102467</name>
</gene>
<evidence type="ECO:0000256" key="2">
    <source>
        <dbReference type="ARBA" id="ARBA00009773"/>
    </source>
</evidence>
<evidence type="ECO:0000256" key="3">
    <source>
        <dbReference type="ARBA" id="ARBA00022692"/>
    </source>
</evidence>
<organism evidence="7 8">
    <name type="scientific">Paranoxybacillus vitaminiphilus</name>
    <dbReference type="NCBI Taxonomy" id="581036"/>
    <lineage>
        <taxon>Bacteria</taxon>
        <taxon>Bacillati</taxon>
        <taxon>Bacillota</taxon>
        <taxon>Bacilli</taxon>
        <taxon>Bacillales</taxon>
        <taxon>Anoxybacillaceae</taxon>
        <taxon>Paranoxybacillus</taxon>
    </lineage>
</organism>
<reference evidence="7 8" key="1">
    <citation type="submission" date="2018-06" db="EMBL/GenBank/DDBJ databases">
        <title>Genomic Encyclopedia of Type Strains, Phase III (KMG-III): the genomes of soil and plant-associated and newly described type strains.</title>
        <authorList>
            <person name="Whitman W."/>
        </authorList>
    </citation>
    <scope>NUCLEOTIDE SEQUENCE [LARGE SCALE GENOMIC DNA]</scope>
    <source>
        <strain evidence="7 8">CGMCC 1.8979</strain>
    </source>
</reference>
<dbReference type="Pfam" id="PF01594">
    <property type="entry name" value="AI-2E_transport"/>
    <property type="match status" value="1"/>
</dbReference>
<feature type="transmembrane region" description="Helical" evidence="6">
    <location>
        <begin position="305"/>
        <end position="327"/>
    </location>
</feature>
<dbReference type="RefSeq" id="WP_111644304.1">
    <property type="nucleotide sequence ID" value="NZ_QLMH01000002.1"/>
</dbReference>
<proteinExistence type="inferred from homology"/>
<keyword evidence="3 6" id="KW-0812">Transmembrane</keyword>
<evidence type="ECO:0000313" key="8">
    <source>
        <dbReference type="Proteomes" id="UP000248555"/>
    </source>
</evidence>
<dbReference type="GO" id="GO:0016020">
    <property type="term" value="C:membrane"/>
    <property type="evidence" value="ECO:0007669"/>
    <property type="project" value="UniProtKB-SubCell"/>
</dbReference>
<dbReference type="InterPro" id="IPR002549">
    <property type="entry name" value="AI-2E-like"/>
</dbReference>
<evidence type="ECO:0000256" key="4">
    <source>
        <dbReference type="ARBA" id="ARBA00022989"/>
    </source>
</evidence>
<sequence length="342" mass="38186">MVKKFITLVVLLAILFYLIPYSLPLIFALVTALLLEPFVQKLQQQYKFKRIHAVTAVFSLFVIVIGFASYFTIVIIIEQVITFSQKLPSVLSEITMVVDQFIKKWELYSHSIPREIIVSLENSVEAIKNLLLNFAKNLTETIIHYITTIPGLIIHFLIYLIALFLISLDLPRLKKSIEKYLSADTKQRLTIIMTQLNKAVIGFIKAQFLLSLITFLLALGGLLLLRVEYPIILSLLIVIVDILPILGTGSVLVPWAIFSMMNGNQGLGIGLIVLFIVITVIRRTIEPKIFSSNLGISPLAALVSVYLGFQLLGFAGLFLGPALVIIVDTMVKAGIIKISFKI</sequence>
<dbReference type="OrthoDB" id="9774361at2"/>
<dbReference type="Proteomes" id="UP000248555">
    <property type="component" value="Unassembled WGS sequence"/>
</dbReference>
<accession>A0A327YPI9</accession>
<dbReference type="AlphaFoldDB" id="A0A327YPI9"/>
<name>A0A327YPI9_9BACL</name>
<feature type="transmembrane region" description="Helical" evidence="6">
    <location>
        <begin position="231"/>
        <end position="255"/>
    </location>
</feature>
<dbReference type="EMBL" id="QLMH01000002">
    <property type="protein sequence ID" value="RAK22472.1"/>
    <property type="molecule type" value="Genomic_DNA"/>
</dbReference>
<feature type="transmembrane region" description="Helical" evidence="6">
    <location>
        <begin position="208"/>
        <end position="225"/>
    </location>
</feature>